<evidence type="ECO:0008006" key="3">
    <source>
        <dbReference type="Google" id="ProtNLM"/>
    </source>
</evidence>
<dbReference type="GO" id="GO:0003723">
    <property type="term" value="F:RNA binding"/>
    <property type="evidence" value="ECO:0007669"/>
    <property type="project" value="TreeGrafter"/>
</dbReference>
<feature type="compositionally biased region" description="Low complexity" evidence="1">
    <location>
        <begin position="221"/>
        <end position="235"/>
    </location>
</feature>
<evidence type="ECO:0000313" key="2">
    <source>
        <dbReference type="EMBL" id="CAE0470379.1"/>
    </source>
</evidence>
<feature type="compositionally biased region" description="Basic and acidic residues" evidence="1">
    <location>
        <begin position="1"/>
        <end position="13"/>
    </location>
</feature>
<feature type="region of interest" description="Disordered" evidence="1">
    <location>
        <begin position="184"/>
        <end position="258"/>
    </location>
</feature>
<reference evidence="2" key="1">
    <citation type="submission" date="2021-01" db="EMBL/GenBank/DDBJ databases">
        <authorList>
            <person name="Corre E."/>
            <person name="Pelletier E."/>
            <person name="Niang G."/>
            <person name="Scheremetjew M."/>
            <person name="Finn R."/>
            <person name="Kale V."/>
            <person name="Holt S."/>
            <person name="Cochrane G."/>
            <person name="Meng A."/>
            <person name="Brown T."/>
            <person name="Cohen L."/>
        </authorList>
    </citation>
    <scope>NUCLEOTIDE SEQUENCE</scope>
    <source>
        <strain evidence="2">MM31A-1</strain>
    </source>
</reference>
<name>A0A7S3QA87_9STRA</name>
<sequence length="287" mass="31883">MSKEEAKREETREQQSQSQVHHEQEIDKKPSATASPSSPSQQQQPHSQNPSQATTTPTPTTPNPSSTTTQTQTTTDTTTPPTTTTSPTTETLPLQLPLPLPERQVIAVSASKNPAAFFNLARRFLVTDEFCDLSALEGAIVSAVDAAHLLERSKLANIVRIQTSYVTVEPRKKHAPPQLETVGEAGATTPATHPPPPPHYQQQQSHTHTHTRHQHQHQHKQYQQSHTQQQQQQTTSGDKKPHHGKKGNPLRRSRIIITVQRTKDYKTWLEENGGVDDDNDHTVPSLS</sequence>
<dbReference type="InterPro" id="IPR014560">
    <property type="entry name" value="UCP030333_Alba"/>
</dbReference>
<dbReference type="InterPro" id="IPR036882">
    <property type="entry name" value="Alba-like_dom_sf"/>
</dbReference>
<dbReference type="Gene3D" id="3.30.110.20">
    <property type="entry name" value="Alba-like domain"/>
    <property type="match status" value="1"/>
</dbReference>
<feature type="region of interest" description="Disordered" evidence="1">
    <location>
        <begin position="1"/>
        <end position="96"/>
    </location>
</feature>
<feature type="compositionally biased region" description="Basic and acidic residues" evidence="1">
    <location>
        <begin position="20"/>
        <end position="30"/>
    </location>
</feature>
<organism evidence="2">
    <name type="scientific">Chaetoceros debilis</name>
    <dbReference type="NCBI Taxonomy" id="122233"/>
    <lineage>
        <taxon>Eukaryota</taxon>
        <taxon>Sar</taxon>
        <taxon>Stramenopiles</taxon>
        <taxon>Ochrophyta</taxon>
        <taxon>Bacillariophyta</taxon>
        <taxon>Coscinodiscophyceae</taxon>
        <taxon>Chaetocerotophycidae</taxon>
        <taxon>Chaetocerotales</taxon>
        <taxon>Chaetocerotaceae</taxon>
        <taxon>Chaetoceros</taxon>
    </lineage>
</organism>
<gene>
    <name evidence="2" type="ORF">CDEB00056_LOCUS15232</name>
</gene>
<accession>A0A7S3QA87</accession>
<dbReference type="EMBL" id="HBIO01019805">
    <property type="protein sequence ID" value="CAE0470379.1"/>
    <property type="molecule type" value="Transcribed_RNA"/>
</dbReference>
<dbReference type="PANTHER" id="PTHR31947">
    <property type="entry name" value="DNA/RNA-BINDING PROTEIN ALBA 3"/>
    <property type="match status" value="1"/>
</dbReference>
<protein>
    <recommendedName>
        <fullName evidence="3">DNA/RNA-binding protein Alba-like domain-containing protein</fullName>
    </recommendedName>
</protein>
<dbReference type="AlphaFoldDB" id="A0A7S3QA87"/>
<dbReference type="PANTHER" id="PTHR31947:SF36">
    <property type="entry name" value="DNA_RNA-BINDING PROTEIN ALBA-LIKE DOMAIN-CONTAINING PROTEIN"/>
    <property type="match status" value="1"/>
</dbReference>
<feature type="compositionally biased region" description="Low complexity" evidence="1">
    <location>
        <begin position="35"/>
        <end position="96"/>
    </location>
</feature>
<feature type="compositionally biased region" description="Basic residues" evidence="1">
    <location>
        <begin position="240"/>
        <end position="254"/>
    </location>
</feature>
<feature type="compositionally biased region" description="Basic residues" evidence="1">
    <location>
        <begin position="207"/>
        <end position="220"/>
    </location>
</feature>
<evidence type="ECO:0000256" key="1">
    <source>
        <dbReference type="SAM" id="MobiDB-lite"/>
    </source>
</evidence>
<dbReference type="GO" id="GO:0005634">
    <property type="term" value="C:nucleus"/>
    <property type="evidence" value="ECO:0007669"/>
    <property type="project" value="TreeGrafter"/>
</dbReference>
<feature type="region of interest" description="Disordered" evidence="1">
    <location>
        <begin position="268"/>
        <end position="287"/>
    </location>
</feature>
<proteinExistence type="predicted"/>